<organism evidence="11 12">
    <name type="scientific">Aerophobetes bacterium</name>
    <dbReference type="NCBI Taxonomy" id="2030807"/>
    <lineage>
        <taxon>Bacteria</taxon>
        <taxon>Candidatus Aerophobota</taxon>
    </lineage>
</organism>
<dbReference type="SUPFAM" id="SSF141259">
    <property type="entry name" value="CarD-like"/>
    <property type="match status" value="1"/>
</dbReference>
<evidence type="ECO:0000259" key="10">
    <source>
        <dbReference type="PROSITE" id="PS51194"/>
    </source>
</evidence>
<dbReference type="InterPro" id="IPR041471">
    <property type="entry name" value="UvrB_inter"/>
</dbReference>
<proteinExistence type="inferred from homology"/>
<dbReference type="NCBIfam" id="TIGR00580">
    <property type="entry name" value="mfd"/>
    <property type="match status" value="1"/>
</dbReference>
<dbReference type="GO" id="GO:0003678">
    <property type="term" value="F:DNA helicase activity"/>
    <property type="evidence" value="ECO:0007669"/>
    <property type="project" value="TreeGrafter"/>
</dbReference>
<dbReference type="Gene3D" id="2.40.10.170">
    <property type="match status" value="1"/>
</dbReference>
<feature type="non-terminal residue" evidence="11">
    <location>
        <position position="942"/>
    </location>
</feature>
<dbReference type="SMART" id="SM00487">
    <property type="entry name" value="DEXDc"/>
    <property type="match status" value="1"/>
</dbReference>
<keyword evidence="6" id="KW-0067">ATP-binding</keyword>
<dbReference type="Proteomes" id="UP000316360">
    <property type="component" value="Unassembled WGS sequence"/>
</dbReference>
<evidence type="ECO:0000256" key="7">
    <source>
        <dbReference type="ARBA" id="ARBA00023125"/>
    </source>
</evidence>
<dbReference type="InterPro" id="IPR001650">
    <property type="entry name" value="Helicase_C-like"/>
</dbReference>
<dbReference type="PANTHER" id="PTHR47964:SF1">
    <property type="entry name" value="ATP-DEPENDENT DNA HELICASE HOMOLOG RECG, CHLOROPLASTIC"/>
    <property type="match status" value="1"/>
</dbReference>
<dbReference type="CDD" id="cd17991">
    <property type="entry name" value="DEXHc_TRCF"/>
    <property type="match status" value="1"/>
</dbReference>
<dbReference type="Pfam" id="PF00270">
    <property type="entry name" value="DEAD"/>
    <property type="match status" value="1"/>
</dbReference>
<dbReference type="GO" id="GO:0006281">
    <property type="term" value="P:DNA repair"/>
    <property type="evidence" value="ECO:0007669"/>
    <property type="project" value="UniProtKB-KW"/>
</dbReference>
<dbReference type="Pfam" id="PF17757">
    <property type="entry name" value="UvrB_inter"/>
    <property type="match status" value="1"/>
</dbReference>
<accession>A0A523RRI0</accession>
<dbReference type="InterPro" id="IPR027417">
    <property type="entry name" value="P-loop_NTPase"/>
</dbReference>
<keyword evidence="1" id="KW-0963">Cytoplasm</keyword>
<comment type="caution">
    <text evidence="11">The sequence shown here is derived from an EMBL/GenBank/DDBJ whole genome shotgun (WGS) entry which is preliminary data.</text>
</comment>
<evidence type="ECO:0000256" key="3">
    <source>
        <dbReference type="ARBA" id="ARBA00022763"/>
    </source>
</evidence>
<keyword evidence="8" id="KW-0234">DNA repair</keyword>
<dbReference type="PROSITE" id="PS51192">
    <property type="entry name" value="HELICASE_ATP_BIND_1"/>
    <property type="match status" value="1"/>
</dbReference>
<keyword evidence="2" id="KW-0547">Nucleotide-binding</keyword>
<sequence length="942" mass="108378">MIIDKIKECFRDIKKGAGPYWLYGLTPEAKSYVTALLRNEIKGTFLFIAPRDSEAQNIYEDLLTFFPSSKEIFFLPPQEEDSDGKRLRILHQLGKENSILVVTSLAGVCQKVSSLSALEKDSLRLEKGDKINRDSLLEYLVGAGYEFSPLVEEKGDYASRGGIIDFYSPLYSHPIRIELFGENIESMREFDPLTQSSIRKRKEVILSSRNEKILAEKMKEKLSPLFQAFSSSIIILDEPGQIQQQMENWEYSETEVLKDFLRKSHLYLSTLYQKIPWTKHEHTLSLSCSSLTSYQGHFDLLVQDIKSWREKKYKVILLAPNQGQGKRLKELFEEKKLQVSLQEKFSLLKDSFPSLLITIGDLRKGFVFENAKQVFITDEDIFKRYRERRQRWGGEEERKIKRWTELTEGDYVVHIDYGVGKFSGIETLEVEGINHDYFRVDYKGSDRLYVPIYQLGRLHKYIGDSDCPPPIHNLEGGYWRWTKKRVRKAAREIASSLLRLYSMRKTVLGHSFSPDKDWQLEFESSFPYEETADQLKATEEIKQSMENSSPMDRLVCGDAGYGKTEVAIRAAFKGVMDNKQVAILAPTTILTEQHYRTFTERMAAYPISIEMLSRFQTSSKQKNILIDLKEGRVDIIIGTHRLIQKDVDFKDLGLVIIDEEQRFGVIHKKKLREFNSSVDVLSLSATPIPRSLYMSLVGIREMSTIFTPPQERQNVKTEVVEYDETLIKRAVTKELERGGQVFYLYNRIKDIYRVAEKIKRIVPRSSIAVSHGRMPSRELESVTKDFLERKYNILVCTTIIESGIDMPNVNTLVVEGAEQFGLADLYQLRGRVGRGRLKGYTYFLLTPAKSLREEARRRLETINQFKGAGSGLRIAMQDLEIRGAGNLLGKEQHGHIAAVGFTLYNQLLSEEVKKLKGEKVSHPLPLSLVLEVEARILPLYVP</sequence>
<evidence type="ECO:0000256" key="5">
    <source>
        <dbReference type="ARBA" id="ARBA00022806"/>
    </source>
</evidence>
<reference evidence="11 12" key="1">
    <citation type="submission" date="2019-03" db="EMBL/GenBank/DDBJ databases">
        <title>Metabolic potential of uncultured bacteria and archaea associated with petroleum seepage in deep-sea sediments.</title>
        <authorList>
            <person name="Dong X."/>
            <person name="Hubert C."/>
        </authorList>
    </citation>
    <scope>NUCLEOTIDE SEQUENCE [LARGE SCALE GENOMIC DNA]</scope>
    <source>
        <strain evidence="11">E44_bin7</strain>
    </source>
</reference>
<dbReference type="InterPro" id="IPR036101">
    <property type="entry name" value="CarD-like/TRCF_RID_sf"/>
</dbReference>
<feature type="domain" description="Helicase C-terminal" evidence="10">
    <location>
        <begin position="726"/>
        <end position="880"/>
    </location>
</feature>
<keyword evidence="5" id="KW-0347">Helicase</keyword>
<dbReference type="Pfam" id="PF02559">
    <property type="entry name" value="CarD_TRCF_RID"/>
    <property type="match status" value="1"/>
</dbReference>
<dbReference type="PANTHER" id="PTHR47964">
    <property type="entry name" value="ATP-DEPENDENT DNA HELICASE HOMOLOG RECG, CHLOROPLASTIC"/>
    <property type="match status" value="1"/>
</dbReference>
<dbReference type="InterPro" id="IPR004576">
    <property type="entry name" value="Mfd"/>
</dbReference>
<evidence type="ECO:0000256" key="4">
    <source>
        <dbReference type="ARBA" id="ARBA00022801"/>
    </source>
</evidence>
<dbReference type="Gene3D" id="3.40.50.300">
    <property type="entry name" value="P-loop containing nucleotide triphosphate hydrolases"/>
    <property type="match status" value="3"/>
</dbReference>
<evidence type="ECO:0000256" key="8">
    <source>
        <dbReference type="ARBA" id="ARBA00023204"/>
    </source>
</evidence>
<dbReference type="SMART" id="SM00490">
    <property type="entry name" value="HELICc"/>
    <property type="match status" value="1"/>
</dbReference>
<dbReference type="InterPro" id="IPR003711">
    <property type="entry name" value="CarD-like/TRCF_RID"/>
</dbReference>
<dbReference type="AlphaFoldDB" id="A0A523RRI0"/>
<dbReference type="InterPro" id="IPR011545">
    <property type="entry name" value="DEAD/DEAH_box_helicase_dom"/>
</dbReference>
<dbReference type="GO" id="GO:0005524">
    <property type="term" value="F:ATP binding"/>
    <property type="evidence" value="ECO:0007669"/>
    <property type="project" value="UniProtKB-KW"/>
</dbReference>
<name>A0A523RRI0_UNCAE</name>
<evidence type="ECO:0000313" key="11">
    <source>
        <dbReference type="EMBL" id="TET08326.1"/>
    </source>
</evidence>
<evidence type="ECO:0000256" key="2">
    <source>
        <dbReference type="ARBA" id="ARBA00022741"/>
    </source>
</evidence>
<gene>
    <name evidence="11" type="primary">mfd</name>
    <name evidence="11" type="ORF">E3J84_06350</name>
</gene>
<feature type="domain" description="Helicase ATP-binding" evidence="9">
    <location>
        <begin position="544"/>
        <end position="705"/>
    </location>
</feature>
<dbReference type="GO" id="GO:0003684">
    <property type="term" value="F:damaged DNA binding"/>
    <property type="evidence" value="ECO:0007669"/>
    <property type="project" value="InterPro"/>
</dbReference>
<dbReference type="HAMAP" id="MF_00969">
    <property type="entry name" value="TRCF"/>
    <property type="match status" value="1"/>
</dbReference>
<keyword evidence="3" id="KW-0227">DNA damage</keyword>
<evidence type="ECO:0000256" key="1">
    <source>
        <dbReference type="ARBA" id="ARBA00022490"/>
    </source>
</evidence>
<evidence type="ECO:0000313" key="12">
    <source>
        <dbReference type="Proteomes" id="UP000316360"/>
    </source>
</evidence>
<protein>
    <submittedName>
        <fullName evidence="11">Transcription-repair coupling factor</fullName>
    </submittedName>
</protein>
<dbReference type="SMART" id="SM01058">
    <property type="entry name" value="CarD_TRCF"/>
    <property type="match status" value="1"/>
</dbReference>
<dbReference type="Gene3D" id="3.30.2060.10">
    <property type="entry name" value="Penicillin-binding protein 1b domain"/>
    <property type="match status" value="1"/>
</dbReference>
<evidence type="ECO:0000256" key="6">
    <source>
        <dbReference type="ARBA" id="ARBA00022840"/>
    </source>
</evidence>
<keyword evidence="7" id="KW-0238">DNA-binding</keyword>
<dbReference type="Pfam" id="PF21132">
    <property type="entry name" value="MFD_D3"/>
    <property type="match status" value="1"/>
</dbReference>
<dbReference type="InterPro" id="IPR048635">
    <property type="entry name" value="MFD_D3"/>
</dbReference>
<keyword evidence="4" id="KW-0378">Hydrolase</keyword>
<dbReference type="Gene3D" id="3.40.50.11140">
    <property type="match status" value="1"/>
</dbReference>
<dbReference type="Pfam" id="PF00271">
    <property type="entry name" value="Helicase_C"/>
    <property type="match status" value="1"/>
</dbReference>
<dbReference type="EMBL" id="SOKJ01000364">
    <property type="protein sequence ID" value="TET08326.1"/>
    <property type="molecule type" value="Genomic_DNA"/>
</dbReference>
<dbReference type="InterPro" id="IPR047112">
    <property type="entry name" value="RecG/Mfd"/>
</dbReference>
<dbReference type="PROSITE" id="PS51194">
    <property type="entry name" value="HELICASE_CTER"/>
    <property type="match status" value="1"/>
</dbReference>
<evidence type="ECO:0000259" key="9">
    <source>
        <dbReference type="PROSITE" id="PS51192"/>
    </source>
</evidence>
<dbReference type="GO" id="GO:0016787">
    <property type="term" value="F:hydrolase activity"/>
    <property type="evidence" value="ECO:0007669"/>
    <property type="project" value="UniProtKB-KW"/>
</dbReference>
<dbReference type="InterPro" id="IPR014001">
    <property type="entry name" value="Helicase_ATP-bd"/>
</dbReference>
<dbReference type="SUPFAM" id="SSF52540">
    <property type="entry name" value="P-loop containing nucleoside triphosphate hydrolases"/>
    <property type="match status" value="4"/>
</dbReference>